<dbReference type="EMBL" id="JARO02005121">
    <property type="protein sequence ID" value="KPP67307.1"/>
    <property type="molecule type" value="Genomic_DNA"/>
</dbReference>
<proteinExistence type="predicted"/>
<accession>A0A0P7U034</accession>
<dbReference type="AlphaFoldDB" id="A0A0P7U034"/>
<sequence>MYGRELDDCGIACTVQGVDLCFHLDCRSPNRLLVPDNENESIPLALIEQSCSWVLASPHALLHKTMGHSKISNPRIDPESRIYGFRGTK</sequence>
<gene>
    <name evidence="1" type="ORF">Z043_114117</name>
</gene>
<comment type="caution">
    <text evidence="1">The sequence shown here is derived from an EMBL/GenBank/DDBJ whole genome shotgun (WGS) entry which is preliminary data.</text>
</comment>
<evidence type="ECO:0000313" key="1">
    <source>
        <dbReference type="EMBL" id="KPP67307.1"/>
    </source>
</evidence>
<dbReference type="Proteomes" id="UP000034805">
    <property type="component" value="Unassembled WGS sequence"/>
</dbReference>
<protein>
    <submittedName>
        <fullName evidence="1">Uncharacterized protein</fullName>
    </submittedName>
</protein>
<evidence type="ECO:0000313" key="2">
    <source>
        <dbReference type="Proteomes" id="UP000034805"/>
    </source>
</evidence>
<reference evidence="1 2" key="1">
    <citation type="submission" date="2015-08" db="EMBL/GenBank/DDBJ databases">
        <title>The genome of the Asian arowana (Scleropages formosus).</title>
        <authorList>
            <person name="Tan M.H."/>
            <person name="Gan H.M."/>
            <person name="Croft L.J."/>
            <person name="Austin C.M."/>
        </authorList>
    </citation>
    <scope>NUCLEOTIDE SEQUENCE [LARGE SCALE GENOMIC DNA]</scope>
    <source>
        <strain evidence="1">Aro1</strain>
    </source>
</reference>
<organism evidence="1 2">
    <name type="scientific">Scleropages formosus</name>
    <name type="common">Asian bonytongue</name>
    <name type="synonym">Osteoglossum formosum</name>
    <dbReference type="NCBI Taxonomy" id="113540"/>
    <lineage>
        <taxon>Eukaryota</taxon>
        <taxon>Metazoa</taxon>
        <taxon>Chordata</taxon>
        <taxon>Craniata</taxon>
        <taxon>Vertebrata</taxon>
        <taxon>Euteleostomi</taxon>
        <taxon>Actinopterygii</taxon>
        <taxon>Neopterygii</taxon>
        <taxon>Teleostei</taxon>
        <taxon>Osteoglossocephala</taxon>
        <taxon>Osteoglossomorpha</taxon>
        <taxon>Osteoglossiformes</taxon>
        <taxon>Osteoglossidae</taxon>
        <taxon>Scleropages</taxon>
    </lineage>
</organism>
<name>A0A0P7U034_SCLFO</name>